<dbReference type="OrthoDB" id="67652at2"/>
<dbReference type="InterPro" id="IPR052949">
    <property type="entry name" value="PA_immunity-related"/>
</dbReference>
<sequence>MTEEIIFERENQLRQDEYVRCAFINCNFSEEHFSNFRFENCRFIDCNLHMLKVVNTLFSDIDFKGSKMNGIKFETANPFVSFSFDNCLLNHSSFYKMKLRELKFVNCSLKGVDFTQADLKGVDFDNSDLLDALFDKTILENADLRTAINFAIDPSNNKVAKAKFSNSNLAGLLTKYNIKIEQ</sequence>
<dbReference type="KEGG" id="ark:D6B99_11580"/>
<accession>A0A386HR99</accession>
<gene>
    <name evidence="1" type="ORF">D6B99_11580</name>
</gene>
<dbReference type="SUPFAM" id="SSF141571">
    <property type="entry name" value="Pentapeptide repeat-like"/>
    <property type="match status" value="1"/>
</dbReference>
<name>A0A386HR99_9BACT</name>
<evidence type="ECO:0000313" key="1">
    <source>
        <dbReference type="EMBL" id="AYD48179.1"/>
    </source>
</evidence>
<dbReference type="PANTHER" id="PTHR42999:SF1">
    <property type="entry name" value="PENTAPEPTIDE REPEAT-CONTAINING PROTEIN"/>
    <property type="match status" value="1"/>
</dbReference>
<dbReference type="AlphaFoldDB" id="A0A386HR99"/>
<dbReference type="Gene3D" id="2.160.20.80">
    <property type="entry name" value="E3 ubiquitin-protein ligase SopA"/>
    <property type="match status" value="1"/>
</dbReference>
<proteinExistence type="predicted"/>
<dbReference type="PANTHER" id="PTHR42999">
    <property type="entry name" value="ANTIBIOTIC RESISTANCE PROTEIN MCBG"/>
    <property type="match status" value="1"/>
</dbReference>
<dbReference type="Proteomes" id="UP000266118">
    <property type="component" value="Chromosome"/>
</dbReference>
<dbReference type="InterPro" id="IPR001646">
    <property type="entry name" value="5peptide_repeat"/>
</dbReference>
<dbReference type="EMBL" id="CP032489">
    <property type="protein sequence ID" value="AYD48179.1"/>
    <property type="molecule type" value="Genomic_DNA"/>
</dbReference>
<reference evidence="1 2" key="1">
    <citation type="submission" date="2018-09" db="EMBL/GenBank/DDBJ databases">
        <title>Arachidicoccus sp. nov., a bacterium isolated from soil.</title>
        <authorList>
            <person name="Weon H.-Y."/>
            <person name="Kwon S.-W."/>
            <person name="Lee S.A."/>
        </authorList>
    </citation>
    <scope>NUCLEOTIDE SEQUENCE [LARGE SCALE GENOMIC DNA]</scope>
    <source>
        <strain evidence="1 2">KIS59-12</strain>
    </source>
</reference>
<organism evidence="1 2">
    <name type="scientific">Arachidicoccus soli</name>
    <dbReference type="NCBI Taxonomy" id="2341117"/>
    <lineage>
        <taxon>Bacteria</taxon>
        <taxon>Pseudomonadati</taxon>
        <taxon>Bacteroidota</taxon>
        <taxon>Chitinophagia</taxon>
        <taxon>Chitinophagales</taxon>
        <taxon>Chitinophagaceae</taxon>
        <taxon>Arachidicoccus</taxon>
    </lineage>
</organism>
<evidence type="ECO:0000313" key="2">
    <source>
        <dbReference type="Proteomes" id="UP000266118"/>
    </source>
</evidence>
<dbReference type="RefSeq" id="WP_119988529.1">
    <property type="nucleotide sequence ID" value="NZ_CP032489.1"/>
</dbReference>
<protein>
    <submittedName>
        <fullName evidence="1">Pentapeptide repeat-containing protein</fullName>
    </submittedName>
</protein>
<keyword evidence="2" id="KW-1185">Reference proteome</keyword>
<dbReference type="Pfam" id="PF13599">
    <property type="entry name" value="Pentapeptide_4"/>
    <property type="match status" value="2"/>
</dbReference>